<evidence type="ECO:0008006" key="5">
    <source>
        <dbReference type="Google" id="ProtNLM"/>
    </source>
</evidence>
<dbReference type="GO" id="GO:0016791">
    <property type="term" value="F:phosphatase activity"/>
    <property type="evidence" value="ECO:0007669"/>
    <property type="project" value="TreeGrafter"/>
</dbReference>
<accession>A0A7L4WCY9</accession>
<feature type="binding site" evidence="2">
    <location>
        <position position="58"/>
    </location>
    <ligand>
        <name>substrate</name>
    </ligand>
</feature>
<feature type="active site" description="Proton donor/acceptor" evidence="1">
    <location>
        <position position="84"/>
    </location>
</feature>
<dbReference type="InterPro" id="IPR050275">
    <property type="entry name" value="PGM_Phosphatase"/>
</dbReference>
<name>A0A7L4WCY9_9LACT</name>
<feature type="binding site" evidence="2">
    <location>
        <begin position="7"/>
        <end position="14"/>
    </location>
    <ligand>
        <name>substrate</name>
    </ligand>
</feature>
<evidence type="ECO:0000313" key="4">
    <source>
        <dbReference type="Proteomes" id="UP000516280"/>
    </source>
</evidence>
<dbReference type="RefSeq" id="WP_109834521.1">
    <property type="nucleotide sequence ID" value="NZ_CP017195.1"/>
</dbReference>
<dbReference type="KEGG" id="lpaa:BHS01_05680"/>
<dbReference type="GO" id="GO:0005737">
    <property type="term" value="C:cytoplasm"/>
    <property type="evidence" value="ECO:0007669"/>
    <property type="project" value="TreeGrafter"/>
</dbReference>
<gene>
    <name evidence="3" type="ORF">BHS01_05680</name>
</gene>
<dbReference type="AlphaFoldDB" id="A0A7L4WCY9"/>
<feature type="active site" description="Tele-phosphohistidine intermediate" evidence="1">
    <location>
        <position position="8"/>
    </location>
</feature>
<evidence type="ECO:0000256" key="2">
    <source>
        <dbReference type="PIRSR" id="PIRSR613078-2"/>
    </source>
</evidence>
<dbReference type="SUPFAM" id="SSF53254">
    <property type="entry name" value="Phosphoglycerate mutase-like"/>
    <property type="match status" value="1"/>
</dbReference>
<organism evidence="3 4">
    <name type="scientific">Pseudolactococcus paracarnosus</name>
    <dbReference type="NCBI Taxonomy" id="2749962"/>
    <lineage>
        <taxon>Bacteria</taxon>
        <taxon>Bacillati</taxon>
        <taxon>Bacillota</taxon>
        <taxon>Bacilli</taxon>
        <taxon>Lactobacillales</taxon>
        <taxon>Streptococcaceae</taxon>
        <taxon>Pseudolactococcus</taxon>
    </lineage>
</organism>
<reference evidence="3 4" key="1">
    <citation type="submission" date="2016-09" db="EMBL/GenBank/DDBJ databases">
        <title>Lactic acid bacteria from MAP meat Genome sequencing and assembly.</title>
        <authorList>
            <person name="Behr J."/>
            <person name="Hilgarth M."/>
            <person name="Vogel R.F."/>
        </authorList>
    </citation>
    <scope>NUCLEOTIDE SEQUENCE [LARGE SCALE GENOMIC DNA]</scope>
    <source>
        <strain evidence="3 4">TMW21615</strain>
    </source>
</reference>
<dbReference type="PANTHER" id="PTHR48100">
    <property type="entry name" value="BROAD-SPECIFICITY PHOSPHATASE YOR283W-RELATED"/>
    <property type="match status" value="1"/>
</dbReference>
<dbReference type="CDD" id="cd07067">
    <property type="entry name" value="HP_PGM_like"/>
    <property type="match status" value="1"/>
</dbReference>
<dbReference type="Proteomes" id="UP000516280">
    <property type="component" value="Chromosome"/>
</dbReference>
<dbReference type="Gene3D" id="3.40.50.1240">
    <property type="entry name" value="Phosphoglycerate mutase-like"/>
    <property type="match status" value="1"/>
</dbReference>
<dbReference type="InterPro" id="IPR029033">
    <property type="entry name" value="His_PPase_superfam"/>
</dbReference>
<dbReference type="EMBL" id="CP017195">
    <property type="protein sequence ID" value="QDJ28049.1"/>
    <property type="molecule type" value="Genomic_DNA"/>
</dbReference>
<proteinExistence type="predicted"/>
<dbReference type="PANTHER" id="PTHR48100:SF1">
    <property type="entry name" value="HISTIDINE PHOSPHATASE FAMILY PROTEIN-RELATED"/>
    <property type="match status" value="1"/>
</dbReference>
<evidence type="ECO:0000256" key="1">
    <source>
        <dbReference type="PIRSR" id="PIRSR613078-1"/>
    </source>
</evidence>
<dbReference type="Pfam" id="PF00300">
    <property type="entry name" value="His_Phos_1"/>
    <property type="match status" value="1"/>
</dbReference>
<protein>
    <recommendedName>
        <fullName evidence="5">Phosphoglycerate mutase</fullName>
    </recommendedName>
</protein>
<evidence type="ECO:0000313" key="3">
    <source>
        <dbReference type="EMBL" id="QDJ28049.1"/>
    </source>
</evidence>
<dbReference type="InterPro" id="IPR013078">
    <property type="entry name" value="His_Pase_superF_clade-1"/>
</dbReference>
<sequence length="204" mass="23224">MKLYFVRHGKTVWNQERRLQGMTGDSPLLPESRLEVAKLGDYLAEVPFDAMFSSPSKRAVDTAMILSEHNQHPRDIIKKTELFEWNLGIFEGMLIDDAIKKDPENMNAFRHHPEQFWGNPIGAENLSDIHHRFGKFIAWVSQQGYENILVVSHGAFLSSSIKMLVETPIGELRPGGVGLDNNTLSIVDYDGTHYVLTHWNEKHG</sequence>
<dbReference type="SMART" id="SM00855">
    <property type="entry name" value="PGAM"/>
    <property type="match status" value="1"/>
</dbReference>